<dbReference type="InterPro" id="IPR023214">
    <property type="entry name" value="HAD_sf"/>
</dbReference>
<gene>
    <name evidence="3" type="ORF">ACFF45_14205</name>
</gene>
<organism evidence="3 4">
    <name type="scientific">Streptomyces cinereospinus</name>
    <dbReference type="NCBI Taxonomy" id="285561"/>
    <lineage>
        <taxon>Bacteria</taxon>
        <taxon>Bacillati</taxon>
        <taxon>Actinomycetota</taxon>
        <taxon>Actinomycetes</taxon>
        <taxon>Kitasatosporales</taxon>
        <taxon>Streptomycetaceae</taxon>
        <taxon>Streptomyces</taxon>
    </lineage>
</organism>
<accession>A0ABV5N0L1</accession>
<dbReference type="Gene3D" id="3.40.50.1000">
    <property type="entry name" value="HAD superfamily/HAD-like"/>
    <property type="match status" value="1"/>
</dbReference>
<comment type="similarity">
    <text evidence="1">Belongs to the HAD-like hydrolase superfamily. SerB family.</text>
</comment>
<evidence type="ECO:0000313" key="3">
    <source>
        <dbReference type="EMBL" id="MFB9463826.1"/>
    </source>
</evidence>
<dbReference type="Pfam" id="PF12710">
    <property type="entry name" value="HAD"/>
    <property type="match status" value="1"/>
</dbReference>
<dbReference type="EMBL" id="JBHMCY010000022">
    <property type="protein sequence ID" value="MFB9463826.1"/>
    <property type="molecule type" value="Genomic_DNA"/>
</dbReference>
<evidence type="ECO:0000256" key="2">
    <source>
        <dbReference type="SAM" id="MobiDB-lite"/>
    </source>
</evidence>
<reference evidence="3 4" key="1">
    <citation type="submission" date="2024-09" db="EMBL/GenBank/DDBJ databases">
        <authorList>
            <person name="Sun Q."/>
            <person name="Mori K."/>
        </authorList>
    </citation>
    <scope>NUCLEOTIDE SEQUENCE [LARGE SCALE GENOMIC DNA]</scope>
    <source>
        <strain evidence="3 4">JCM 6917</strain>
    </source>
</reference>
<dbReference type="RefSeq" id="WP_381346224.1">
    <property type="nucleotide sequence ID" value="NZ_JBHMCY010000022.1"/>
</dbReference>
<dbReference type="Proteomes" id="UP001589709">
    <property type="component" value="Unassembled WGS sequence"/>
</dbReference>
<dbReference type="InterPro" id="IPR036412">
    <property type="entry name" value="HAD-like_sf"/>
</dbReference>
<name>A0ABV5N0L1_9ACTN</name>
<proteinExistence type="inferred from homology"/>
<evidence type="ECO:0000256" key="1">
    <source>
        <dbReference type="ARBA" id="ARBA00009184"/>
    </source>
</evidence>
<dbReference type="GO" id="GO:0016787">
    <property type="term" value="F:hydrolase activity"/>
    <property type="evidence" value="ECO:0007669"/>
    <property type="project" value="UniProtKB-KW"/>
</dbReference>
<feature type="region of interest" description="Disordered" evidence="2">
    <location>
        <begin position="1"/>
        <end position="22"/>
    </location>
</feature>
<dbReference type="InterPro" id="IPR050582">
    <property type="entry name" value="HAD-like_SerB"/>
</dbReference>
<keyword evidence="3" id="KW-0378">Hydrolase</keyword>
<keyword evidence="4" id="KW-1185">Reference proteome</keyword>
<comment type="caution">
    <text evidence="3">The sequence shown here is derived from an EMBL/GenBank/DDBJ whole genome shotgun (WGS) entry which is preliminary data.</text>
</comment>
<sequence>MTHSTDDSPAAPAPAPAVDTDAGTAWRPTAWLPTGLAVFDMDGTLLPDTTACRQIGLAAGDVSAVEQLEQAYRDQLIDSTQFAERCLESWAHAGPGLYRLAFAACPRIGGLDETLAWLRERSVVTCLVTMAPRPFAECFTGFDHVFASSYPHDILNPEDKPEIVRRLRRDLGLEEHEVIALGDSDSDVPLFRTLSRTVAVNASPNLRELAARSYDGDDIRDAVAGLFAVQESPR</sequence>
<dbReference type="SUPFAM" id="SSF56784">
    <property type="entry name" value="HAD-like"/>
    <property type="match status" value="1"/>
</dbReference>
<protein>
    <submittedName>
        <fullName evidence="3">HAD family hydrolase</fullName>
    </submittedName>
</protein>
<dbReference type="PANTHER" id="PTHR43344">
    <property type="entry name" value="PHOSPHOSERINE PHOSPHATASE"/>
    <property type="match status" value="1"/>
</dbReference>
<evidence type="ECO:0000313" key="4">
    <source>
        <dbReference type="Proteomes" id="UP001589709"/>
    </source>
</evidence>